<comment type="subcellular location">
    <subcellularLocation>
        <location evidence="1">Membrane</location>
        <topology evidence="1">Multi-pass membrane protein</topology>
    </subcellularLocation>
</comment>
<dbReference type="PANTHER" id="PTHR10057">
    <property type="entry name" value="PERIPHERAL-TYPE BENZODIAZEPINE RECEPTOR"/>
    <property type="match status" value="1"/>
</dbReference>
<dbReference type="Pfam" id="PF03073">
    <property type="entry name" value="TspO_MBR"/>
    <property type="match status" value="1"/>
</dbReference>
<dbReference type="InterPro" id="IPR004307">
    <property type="entry name" value="TspO_MBR"/>
</dbReference>
<keyword evidence="5 6" id="KW-0472">Membrane</keyword>
<comment type="caution">
    <text evidence="7">The sequence shown here is derived from an EMBL/GenBank/DDBJ whole genome shotgun (WGS) entry which is preliminary data.</text>
</comment>
<dbReference type="EMBL" id="JAACJS010000015">
    <property type="protein sequence ID" value="NCI51145.1"/>
    <property type="molecule type" value="Genomic_DNA"/>
</dbReference>
<reference evidence="7 8" key="1">
    <citation type="submission" date="2020-01" db="EMBL/GenBank/DDBJ databases">
        <title>Genome analysis.</title>
        <authorList>
            <person name="Wu S."/>
            <person name="Wang G."/>
        </authorList>
    </citation>
    <scope>NUCLEOTIDE SEQUENCE [LARGE SCALE GENOMIC DNA]</scope>
    <source>
        <strain evidence="7 8">SYL130</strain>
    </source>
</reference>
<dbReference type="InterPro" id="IPR038330">
    <property type="entry name" value="TspO/MBR-related_sf"/>
</dbReference>
<dbReference type="PIRSF" id="PIRSF005859">
    <property type="entry name" value="PBR"/>
    <property type="match status" value="1"/>
</dbReference>
<evidence type="ECO:0000256" key="5">
    <source>
        <dbReference type="ARBA" id="ARBA00023136"/>
    </source>
</evidence>
<feature type="transmembrane region" description="Helical" evidence="6">
    <location>
        <begin position="133"/>
        <end position="154"/>
    </location>
</feature>
<comment type="similarity">
    <text evidence="2">Belongs to the TspO/BZRP family.</text>
</comment>
<organism evidence="7 8">
    <name type="scientific">Sediminibacterium roseum</name>
    <dbReference type="NCBI Taxonomy" id="1978412"/>
    <lineage>
        <taxon>Bacteria</taxon>
        <taxon>Pseudomonadati</taxon>
        <taxon>Bacteroidota</taxon>
        <taxon>Chitinophagia</taxon>
        <taxon>Chitinophagales</taxon>
        <taxon>Chitinophagaceae</taxon>
        <taxon>Sediminibacterium</taxon>
    </lineage>
</organism>
<evidence type="ECO:0000256" key="2">
    <source>
        <dbReference type="ARBA" id="ARBA00007524"/>
    </source>
</evidence>
<dbReference type="CDD" id="cd15904">
    <property type="entry name" value="TSPO_MBR"/>
    <property type="match status" value="1"/>
</dbReference>
<feature type="transmembrane region" description="Helical" evidence="6">
    <location>
        <begin position="81"/>
        <end position="99"/>
    </location>
</feature>
<keyword evidence="8" id="KW-1185">Reference proteome</keyword>
<evidence type="ECO:0000256" key="4">
    <source>
        <dbReference type="ARBA" id="ARBA00022989"/>
    </source>
</evidence>
<accession>A0ABW9ZVI0</accession>
<dbReference type="Proteomes" id="UP000753802">
    <property type="component" value="Unassembled WGS sequence"/>
</dbReference>
<gene>
    <name evidence="7" type="ORF">GWC95_14530</name>
</gene>
<feature type="transmembrane region" description="Helical" evidence="6">
    <location>
        <begin position="105"/>
        <end position="126"/>
    </location>
</feature>
<evidence type="ECO:0000256" key="6">
    <source>
        <dbReference type="SAM" id="Phobius"/>
    </source>
</evidence>
<evidence type="ECO:0000256" key="1">
    <source>
        <dbReference type="ARBA" id="ARBA00004141"/>
    </source>
</evidence>
<evidence type="ECO:0000256" key="3">
    <source>
        <dbReference type="ARBA" id="ARBA00022692"/>
    </source>
</evidence>
<proteinExistence type="inferred from homology"/>
<keyword evidence="3 6" id="KW-0812">Transmembrane</keyword>
<evidence type="ECO:0000313" key="7">
    <source>
        <dbReference type="EMBL" id="NCI51145.1"/>
    </source>
</evidence>
<feature type="transmembrane region" description="Helical" evidence="6">
    <location>
        <begin position="51"/>
        <end position="69"/>
    </location>
</feature>
<sequence>MKMKPVIKLILSILFTLGIGTLGGLFTAPEIGGWYATLQKPSFQPPNWLFGPVWSLLYTLMGISLYMVWKQPSSDRRNKALTIFIIQFVLNFSWSIIFFNQHQVGWALVEIVVMWVCILLTIIRFYQIKPAAAWLLVPYILWVSFATALNAAIWKLNPA</sequence>
<protein>
    <submittedName>
        <fullName evidence="7">Tryptophan-rich sensory protein</fullName>
    </submittedName>
</protein>
<evidence type="ECO:0000313" key="8">
    <source>
        <dbReference type="Proteomes" id="UP000753802"/>
    </source>
</evidence>
<dbReference type="PANTHER" id="PTHR10057:SF0">
    <property type="entry name" value="TRANSLOCATOR PROTEIN"/>
    <property type="match status" value="1"/>
</dbReference>
<dbReference type="Gene3D" id="1.20.1260.100">
    <property type="entry name" value="TspO/MBR protein"/>
    <property type="match status" value="1"/>
</dbReference>
<keyword evidence="4 6" id="KW-1133">Transmembrane helix</keyword>
<name>A0ABW9ZVI0_9BACT</name>